<dbReference type="STRING" id="638301.HMPREF0444_0892"/>
<feature type="transmembrane region" description="Helical" evidence="1">
    <location>
        <begin position="126"/>
        <end position="144"/>
    </location>
</feature>
<dbReference type="HOGENOM" id="CLU_1545456_0_0_9"/>
<feature type="transmembrane region" description="Helical" evidence="1">
    <location>
        <begin position="51"/>
        <end position="69"/>
    </location>
</feature>
<dbReference type="Proteomes" id="UP000005926">
    <property type="component" value="Unassembled WGS sequence"/>
</dbReference>
<reference evidence="2 3" key="1">
    <citation type="submission" date="2009-08" db="EMBL/GenBank/DDBJ databases">
        <authorList>
            <person name="Muzny D."/>
            <person name="Qin X."/>
            <person name="Deng J."/>
            <person name="Jiang H."/>
            <person name="Liu Y."/>
            <person name="Qu J."/>
            <person name="Song X.-Z."/>
            <person name="Zhang L."/>
            <person name="Thornton R."/>
            <person name="Coyle M."/>
            <person name="Francisco L."/>
            <person name="Jackson L."/>
            <person name="Javaid M."/>
            <person name="Korchina V."/>
            <person name="Kovar C."/>
            <person name="Mata R."/>
            <person name="Mathew T."/>
            <person name="Ngo R."/>
            <person name="Nguyen L."/>
            <person name="Nguyen N."/>
            <person name="Okwuonu G."/>
            <person name="Ongeri F."/>
            <person name="Pham C."/>
            <person name="Simmons D."/>
            <person name="Wilczek-Boney K."/>
            <person name="Hale W."/>
            <person name="Jakkamsetti A."/>
            <person name="Pham P."/>
            <person name="Ruth R."/>
            <person name="San Lucas F."/>
            <person name="Warren J."/>
            <person name="Zhang J."/>
            <person name="Zhao Z."/>
            <person name="Zhou C."/>
            <person name="Zhu D."/>
            <person name="Lee S."/>
            <person name="Bess C."/>
            <person name="Blankenburg K."/>
            <person name="Forbes L."/>
            <person name="Fu Q."/>
            <person name="Gubbala S."/>
            <person name="Hirani K."/>
            <person name="Jayaseelan J.C."/>
            <person name="Lara F."/>
            <person name="Munidasa M."/>
            <person name="Palculict T."/>
            <person name="Patil S."/>
            <person name="Pu L.-L."/>
            <person name="Saada N."/>
            <person name="Tang L."/>
            <person name="Weissenberger G."/>
            <person name="Zhu Y."/>
            <person name="Hemphill L."/>
            <person name="Shang Y."/>
            <person name="Youmans B."/>
            <person name="Ayvaz T."/>
            <person name="Ross M."/>
            <person name="Santibanez J."/>
            <person name="Aqrawi P."/>
            <person name="Gross S."/>
            <person name="Joshi V."/>
            <person name="Fowler G."/>
            <person name="Nazareth L."/>
            <person name="Reid J."/>
            <person name="Worley K."/>
            <person name="Petrosino J."/>
            <person name="Highlander S."/>
            <person name="Gibbs R."/>
        </authorList>
    </citation>
    <scope>NUCLEOTIDE SEQUENCE [LARGE SCALE GENOMIC DNA]</scope>
    <source>
        <strain evidence="2 3">ATCC 49175</strain>
    </source>
</reference>
<dbReference type="EMBL" id="ACKZ01000016">
    <property type="protein sequence ID" value="EEW37533.1"/>
    <property type="molecule type" value="Genomic_DNA"/>
</dbReference>
<protein>
    <submittedName>
        <fullName evidence="2">Uncharacterized protein</fullName>
    </submittedName>
</protein>
<keyword evidence="1" id="KW-1133">Transmembrane helix</keyword>
<proteinExistence type="predicted"/>
<name>C8NG47_9LACT</name>
<feature type="transmembrane region" description="Helical" evidence="1">
    <location>
        <begin position="150"/>
        <end position="168"/>
    </location>
</feature>
<keyword evidence="3" id="KW-1185">Reference proteome</keyword>
<evidence type="ECO:0000256" key="1">
    <source>
        <dbReference type="SAM" id="Phobius"/>
    </source>
</evidence>
<evidence type="ECO:0000313" key="2">
    <source>
        <dbReference type="EMBL" id="EEW37533.1"/>
    </source>
</evidence>
<accession>C8NG47</accession>
<comment type="caution">
    <text evidence="2">The sequence shown here is derived from an EMBL/GenBank/DDBJ whole genome shotgun (WGS) entry which is preliminary data.</text>
</comment>
<gene>
    <name evidence="2" type="ORF">HMPREF0444_0892</name>
</gene>
<dbReference type="RefSeq" id="WP_005606887.1">
    <property type="nucleotide sequence ID" value="NZ_CP102283.1"/>
</dbReference>
<evidence type="ECO:0000313" key="3">
    <source>
        <dbReference type="Proteomes" id="UP000005926"/>
    </source>
</evidence>
<sequence length="173" mass="19520">MQFLKSYKGESMKSFFGEFYTGKDGEKYFYLPLLKSVYKIPDEDLVTFNAFRHRLIIALAMGAIIYSFYPESILLSILATLLFYALSTIAYVKSILPKYLVKKEVFISEIEKEAVEDSTVPIVKTWMVSLVGILIIAGSFFVSGEILNRMIVIAFGLVVTFSGTSAMIKNTKK</sequence>
<organism evidence="2 3">
    <name type="scientific">Granulicatella adiacens ATCC 49175</name>
    <dbReference type="NCBI Taxonomy" id="638301"/>
    <lineage>
        <taxon>Bacteria</taxon>
        <taxon>Bacillati</taxon>
        <taxon>Bacillota</taxon>
        <taxon>Bacilli</taxon>
        <taxon>Lactobacillales</taxon>
        <taxon>Carnobacteriaceae</taxon>
        <taxon>Granulicatella</taxon>
    </lineage>
</organism>
<keyword evidence="1" id="KW-0472">Membrane</keyword>
<feature type="transmembrane region" description="Helical" evidence="1">
    <location>
        <begin position="75"/>
        <end position="92"/>
    </location>
</feature>
<keyword evidence="1" id="KW-0812">Transmembrane</keyword>
<dbReference type="AlphaFoldDB" id="C8NG47"/>